<dbReference type="PROSITE" id="PS50102">
    <property type="entry name" value="RRM"/>
    <property type="match status" value="1"/>
</dbReference>
<dbReference type="InterPro" id="IPR012677">
    <property type="entry name" value="Nucleotide-bd_a/b_plait_sf"/>
</dbReference>
<organism evidence="6 7">
    <name type="scientific">Striga asiatica</name>
    <name type="common">Asiatic witchweed</name>
    <name type="synonym">Buchnera asiatica</name>
    <dbReference type="NCBI Taxonomy" id="4170"/>
    <lineage>
        <taxon>Eukaryota</taxon>
        <taxon>Viridiplantae</taxon>
        <taxon>Streptophyta</taxon>
        <taxon>Embryophyta</taxon>
        <taxon>Tracheophyta</taxon>
        <taxon>Spermatophyta</taxon>
        <taxon>Magnoliopsida</taxon>
        <taxon>eudicotyledons</taxon>
        <taxon>Gunneridae</taxon>
        <taxon>Pentapetalae</taxon>
        <taxon>asterids</taxon>
        <taxon>lamiids</taxon>
        <taxon>Lamiales</taxon>
        <taxon>Orobanchaceae</taxon>
        <taxon>Buchnereae</taxon>
        <taxon>Striga</taxon>
    </lineage>
</organism>
<evidence type="ECO:0000313" key="7">
    <source>
        <dbReference type="Proteomes" id="UP000325081"/>
    </source>
</evidence>
<evidence type="ECO:0000256" key="1">
    <source>
        <dbReference type="ARBA" id="ARBA00022737"/>
    </source>
</evidence>
<dbReference type="OrthoDB" id="417481at2759"/>
<dbReference type="SUPFAM" id="SSF54928">
    <property type="entry name" value="RNA-binding domain, RBD"/>
    <property type="match status" value="1"/>
</dbReference>
<dbReference type="GO" id="GO:0003723">
    <property type="term" value="F:RNA binding"/>
    <property type="evidence" value="ECO:0007669"/>
    <property type="project" value="UniProtKB-UniRule"/>
</dbReference>
<dbReference type="Pfam" id="PF04059">
    <property type="entry name" value="RRM_2"/>
    <property type="match status" value="1"/>
</dbReference>
<dbReference type="InterPro" id="IPR035979">
    <property type="entry name" value="RBD_domain_sf"/>
</dbReference>
<evidence type="ECO:0000256" key="3">
    <source>
        <dbReference type="PROSITE-ProRule" id="PRU00176"/>
    </source>
</evidence>
<keyword evidence="7" id="KW-1185">Reference proteome</keyword>
<accession>A0A5A7RCA9</accession>
<dbReference type="InterPro" id="IPR000504">
    <property type="entry name" value="RRM_dom"/>
</dbReference>
<dbReference type="SUPFAM" id="SSF101447">
    <property type="entry name" value="Formin homology 2 domain (FH2 domain)"/>
    <property type="match status" value="1"/>
</dbReference>
<dbReference type="AlphaFoldDB" id="A0A5A7RCA9"/>
<gene>
    <name evidence="6" type="ORF">STAS_32903</name>
</gene>
<feature type="region of interest" description="Disordered" evidence="4">
    <location>
        <begin position="1"/>
        <end position="54"/>
    </location>
</feature>
<dbReference type="EMBL" id="BKCP01011626">
    <property type="protein sequence ID" value="GER55259.1"/>
    <property type="molecule type" value="Genomic_DNA"/>
</dbReference>
<dbReference type="Gene3D" id="3.30.70.330">
    <property type="match status" value="1"/>
</dbReference>
<comment type="caution">
    <text evidence="6">The sequence shown here is derived from an EMBL/GenBank/DDBJ whole genome shotgun (WGS) entry which is preliminary data.</text>
</comment>
<keyword evidence="1" id="KW-0677">Repeat</keyword>
<protein>
    <submittedName>
        <fullName evidence="6">Protein terminal ear1</fullName>
    </submittedName>
</protein>
<feature type="region of interest" description="Disordered" evidence="4">
    <location>
        <begin position="71"/>
        <end position="124"/>
    </location>
</feature>
<keyword evidence="2 3" id="KW-0694">RNA-binding</keyword>
<feature type="compositionally biased region" description="Pro residues" evidence="4">
    <location>
        <begin position="31"/>
        <end position="54"/>
    </location>
</feature>
<feature type="compositionally biased region" description="Polar residues" evidence="4">
    <location>
        <begin position="1"/>
        <end position="10"/>
    </location>
</feature>
<evidence type="ECO:0000259" key="5">
    <source>
        <dbReference type="PROSITE" id="PS50102"/>
    </source>
</evidence>
<dbReference type="Proteomes" id="UP000325081">
    <property type="component" value="Unassembled WGS sequence"/>
</dbReference>
<evidence type="ECO:0000256" key="4">
    <source>
        <dbReference type="SAM" id="MobiDB-lite"/>
    </source>
</evidence>
<sequence length="310" mass="35500">MTSFKPQYTPLNPLAPEYTPIPPGITRHPHAPPPPPPPTLFLLPPPQPAFRPPPPPRFPPHLFPTYISPTPHHHTQPYRTTANLPPPPPEGRVPAAQRWRPPPPRRVLWDVGRSRRGGSCGDQNKLVAMHKNGKRSQVFPLRRDEHKTTIMIKNIPYECPRKELINLMDHFCLMENAKAKNKGTSEESSTITAYDFLYLPIDFSTKKSRGFAFVNFTSASAVWRFYQAFHLKNWDFIEQTRWTKKIEVVTAKIQGKEALVNHFSQSIFDCDSDEYLPVTFWPARDGSGQSGQLTAVGLRGYREAHRHHKR</sequence>
<reference evidence="7" key="1">
    <citation type="journal article" date="2019" name="Curr. Biol.">
        <title>Genome Sequence of Striga asiatica Provides Insight into the Evolution of Plant Parasitism.</title>
        <authorList>
            <person name="Yoshida S."/>
            <person name="Kim S."/>
            <person name="Wafula E.K."/>
            <person name="Tanskanen J."/>
            <person name="Kim Y.M."/>
            <person name="Honaas L."/>
            <person name="Yang Z."/>
            <person name="Spallek T."/>
            <person name="Conn C.E."/>
            <person name="Ichihashi Y."/>
            <person name="Cheong K."/>
            <person name="Cui S."/>
            <person name="Der J.P."/>
            <person name="Gundlach H."/>
            <person name="Jiao Y."/>
            <person name="Hori C."/>
            <person name="Ishida J.K."/>
            <person name="Kasahara H."/>
            <person name="Kiba T."/>
            <person name="Kim M.S."/>
            <person name="Koo N."/>
            <person name="Laohavisit A."/>
            <person name="Lee Y.H."/>
            <person name="Lumba S."/>
            <person name="McCourt P."/>
            <person name="Mortimer J.C."/>
            <person name="Mutuku J.M."/>
            <person name="Nomura T."/>
            <person name="Sasaki-Sekimoto Y."/>
            <person name="Seto Y."/>
            <person name="Wang Y."/>
            <person name="Wakatake T."/>
            <person name="Sakakibara H."/>
            <person name="Demura T."/>
            <person name="Yamaguchi S."/>
            <person name="Yoneyama K."/>
            <person name="Manabe R.I."/>
            <person name="Nelson D.C."/>
            <person name="Schulman A.H."/>
            <person name="Timko M.P."/>
            <person name="dePamphilis C.W."/>
            <person name="Choi D."/>
            <person name="Shirasu K."/>
        </authorList>
    </citation>
    <scope>NUCLEOTIDE SEQUENCE [LARGE SCALE GENOMIC DNA]</scope>
    <source>
        <strain evidence="7">cv. UVA1</strain>
    </source>
</reference>
<name>A0A5A7RCA9_STRAF</name>
<dbReference type="InterPro" id="IPR007201">
    <property type="entry name" value="Mei2-like_Rrm_C"/>
</dbReference>
<feature type="domain" description="RRM" evidence="5">
    <location>
        <begin position="148"/>
        <end position="253"/>
    </location>
</feature>
<evidence type="ECO:0000313" key="6">
    <source>
        <dbReference type="EMBL" id="GER55259.1"/>
    </source>
</evidence>
<proteinExistence type="predicted"/>
<dbReference type="PANTHER" id="PTHR24012">
    <property type="entry name" value="RNA BINDING PROTEIN"/>
    <property type="match status" value="1"/>
</dbReference>
<evidence type="ECO:0000256" key="2">
    <source>
        <dbReference type="ARBA" id="ARBA00022884"/>
    </source>
</evidence>